<evidence type="ECO:0000313" key="2">
    <source>
        <dbReference type="EMBL" id="RRT69817.1"/>
    </source>
</evidence>
<gene>
    <name evidence="2" type="ORF">B296_00036959</name>
</gene>
<comment type="caution">
    <text evidence="2">The sequence shown here is derived from an EMBL/GenBank/DDBJ whole genome shotgun (WGS) entry which is preliminary data.</text>
</comment>
<name>A0A427A0N7_ENSVE</name>
<dbReference type="PANTHER" id="PTHR44375">
    <property type="entry name" value="BETA-KETOACYL-ACP REDUCTASE-LIKE PROTEIN-RELATED"/>
    <property type="match status" value="1"/>
</dbReference>
<proteinExistence type="predicted"/>
<dbReference type="EMBL" id="AMZH03004219">
    <property type="protein sequence ID" value="RRT69817.1"/>
    <property type="molecule type" value="Genomic_DNA"/>
</dbReference>
<dbReference type="InterPro" id="IPR036291">
    <property type="entry name" value="NAD(P)-bd_dom_sf"/>
</dbReference>
<reference evidence="2 3" key="1">
    <citation type="journal article" date="2014" name="Agronomy (Basel)">
        <title>A Draft Genome Sequence for Ensete ventricosum, the Drought-Tolerant Tree Against Hunger.</title>
        <authorList>
            <person name="Harrison J."/>
            <person name="Moore K.A."/>
            <person name="Paszkiewicz K."/>
            <person name="Jones T."/>
            <person name="Grant M."/>
            <person name="Ambacheew D."/>
            <person name="Muzemil S."/>
            <person name="Studholme D.J."/>
        </authorList>
    </citation>
    <scope>NUCLEOTIDE SEQUENCE [LARGE SCALE GENOMIC DNA]</scope>
</reference>
<dbReference type="SUPFAM" id="SSF51735">
    <property type="entry name" value="NAD(P)-binding Rossmann-fold domains"/>
    <property type="match status" value="1"/>
</dbReference>
<dbReference type="InterPro" id="IPR002347">
    <property type="entry name" value="SDR_fam"/>
</dbReference>
<dbReference type="PANTHER" id="PTHR44375:SF6">
    <property type="entry name" value="F28J7.36 PROTEIN"/>
    <property type="match status" value="1"/>
</dbReference>
<organism evidence="2 3">
    <name type="scientific">Ensete ventricosum</name>
    <name type="common">Abyssinian banana</name>
    <name type="synonym">Musa ensete</name>
    <dbReference type="NCBI Taxonomy" id="4639"/>
    <lineage>
        <taxon>Eukaryota</taxon>
        <taxon>Viridiplantae</taxon>
        <taxon>Streptophyta</taxon>
        <taxon>Embryophyta</taxon>
        <taxon>Tracheophyta</taxon>
        <taxon>Spermatophyta</taxon>
        <taxon>Magnoliopsida</taxon>
        <taxon>Liliopsida</taxon>
        <taxon>Zingiberales</taxon>
        <taxon>Musaceae</taxon>
        <taxon>Ensete</taxon>
    </lineage>
</organism>
<protein>
    <submittedName>
        <fullName evidence="2">Uncharacterized protein</fullName>
    </submittedName>
</protein>
<dbReference type="AlphaFoldDB" id="A0A427A0N7"/>
<feature type="compositionally biased region" description="Basic and acidic residues" evidence="1">
    <location>
        <begin position="174"/>
        <end position="199"/>
    </location>
</feature>
<accession>A0A427A0N7</accession>
<dbReference type="Gene3D" id="3.40.50.720">
    <property type="entry name" value="NAD(P)-binding Rossmann-like Domain"/>
    <property type="match status" value="1"/>
</dbReference>
<dbReference type="Pfam" id="PF13561">
    <property type="entry name" value="adh_short_C2"/>
    <property type="match status" value="1"/>
</dbReference>
<evidence type="ECO:0000313" key="3">
    <source>
        <dbReference type="Proteomes" id="UP000287651"/>
    </source>
</evidence>
<sequence length="228" mass="25368">MKIGKHKIRVNAVSRGLQLDDEYPRATGKEKAKKPTADIMPLLRWLDPKNDVASTVMYLVGDDSRDMTGTTIFVDGAQSIVRPRMRAYMYHITPDYDLHVPEVAPRPFDPFSTEFSMSIDTFQAPCLGPSSLHVASTARSSSINETKRPSKKMKVLAHKPPSIATPDAPTSTAPRKESPAPAASRKEAPTPTAPHKEAPLEVPCKRGSNRRRDKIVSRPRPMRDLYRV</sequence>
<evidence type="ECO:0000256" key="1">
    <source>
        <dbReference type="SAM" id="MobiDB-lite"/>
    </source>
</evidence>
<dbReference type="Proteomes" id="UP000287651">
    <property type="component" value="Unassembled WGS sequence"/>
</dbReference>
<feature type="region of interest" description="Disordered" evidence="1">
    <location>
        <begin position="138"/>
        <end position="228"/>
    </location>
</feature>